<evidence type="ECO:0000313" key="4">
    <source>
        <dbReference type="Proteomes" id="UP000031861"/>
    </source>
</evidence>
<reference evidence="3 4" key="1">
    <citation type="journal article" date="2015" name="Genome Announc.">
        <title>Complete genome sequences for 35 biothreat assay-relevant bacillus species.</title>
        <authorList>
            <person name="Johnson S.L."/>
            <person name="Daligault H.E."/>
            <person name="Davenport K.W."/>
            <person name="Jaissle J."/>
            <person name="Frey K.G."/>
            <person name="Ladner J.T."/>
            <person name="Broomall S.M."/>
            <person name="Bishop-Lilly K.A."/>
            <person name="Bruce D.C."/>
            <person name="Gibbons H.S."/>
            <person name="Coyne S.R."/>
            <person name="Lo C.C."/>
            <person name="Meincke L."/>
            <person name="Munk A.C."/>
            <person name="Koroleva G.I."/>
            <person name="Rosenzweig C.N."/>
            <person name="Palacios G.F."/>
            <person name="Redden C.L."/>
            <person name="Minogue T.D."/>
            <person name="Chain P.S."/>
        </authorList>
    </citation>
    <scope>NUCLEOTIDE SEQUENCE [LARGE SCALE GENOMIC DNA]</scope>
    <source>
        <strain evidence="3 4">03BB108</strain>
    </source>
</reference>
<gene>
    <name evidence="3" type="ORF">AK40_5836</name>
</gene>
<dbReference type="InterPro" id="IPR038765">
    <property type="entry name" value="Papain-like_cys_pep_sf"/>
</dbReference>
<dbReference type="InterPro" id="IPR051465">
    <property type="entry name" value="Cell_Envelope_Struct_Comp"/>
</dbReference>
<keyword evidence="1" id="KW-0732">Signal</keyword>
<accession>A0AAN0SRE6</accession>
<dbReference type="PANTHER" id="PTHR43308:SF1">
    <property type="entry name" value="OUTER MEMBRANE PROTEIN ALPHA"/>
    <property type="match status" value="1"/>
</dbReference>
<proteinExistence type="predicted"/>
<name>A0AAN0SRE6_BACCE</name>
<feature type="signal peptide" evidence="1">
    <location>
        <begin position="1"/>
        <end position="33"/>
    </location>
</feature>
<dbReference type="EMBL" id="CP009636">
    <property type="protein sequence ID" value="AJI08318.1"/>
    <property type="molecule type" value="Genomic_DNA"/>
</dbReference>
<dbReference type="Proteomes" id="UP000031861">
    <property type="component" value="Plasmid pBFI_2"/>
</dbReference>
<dbReference type="Pfam" id="PF01841">
    <property type="entry name" value="Transglut_core"/>
    <property type="match status" value="1"/>
</dbReference>
<feature type="domain" description="Transglutaminase-like" evidence="2">
    <location>
        <begin position="182"/>
        <end position="238"/>
    </location>
</feature>
<geneLocation type="plasmid" evidence="3 4">
    <name>pBFI_2</name>
</geneLocation>
<dbReference type="AlphaFoldDB" id="A0AAN0SRE6"/>
<dbReference type="InterPro" id="IPR002931">
    <property type="entry name" value="Transglutaminase-like"/>
</dbReference>
<feature type="chain" id="PRO_5042878136" evidence="1">
    <location>
        <begin position="34"/>
        <end position="390"/>
    </location>
</feature>
<evidence type="ECO:0000313" key="3">
    <source>
        <dbReference type="EMBL" id="AJI08318.1"/>
    </source>
</evidence>
<evidence type="ECO:0000259" key="2">
    <source>
        <dbReference type="SMART" id="SM00460"/>
    </source>
</evidence>
<sequence>MKKLNSLNKYVTAAALCSTIVMVDLHTSTVSYANTNPTVVTAQPDAKLLEDFRKELKKHIDNQSENITITYKTKNENIREVMNQLYKEYSKILDADEYAKYIVHSTEYSINGLPGNYTFTLKVKYHESKGQTQFVKSQAKEIIGSIVKAGMDEHEKVKVIHDYVVKHVSYDMSKQAYSAYEALANSSAVCQGYTLLTYQLLKEAGIQNHIVIGKGNGEDHAWNLVNIENKWYHLDTTFDDPVPDKAGRVTYSYFNISDEQLSKDHVWDRSKYPAATTSYFGALTNKIKAGSSKTAAYEQMLKETNLKYLSAQYGADNYSEFKKKLQQQFTSKPEKVEVRYKQSMDGTMQDIKKVLNEINWPKDAKRVSYQVAPYSAMAGYSLATITFTYQ</sequence>
<dbReference type="SMART" id="SM00460">
    <property type="entry name" value="TGc"/>
    <property type="match status" value="1"/>
</dbReference>
<dbReference type="Gene3D" id="3.10.620.30">
    <property type="match status" value="1"/>
</dbReference>
<organism evidence="3 4">
    <name type="scientific">Bacillus cereus 03BB108</name>
    <dbReference type="NCBI Taxonomy" id="451709"/>
    <lineage>
        <taxon>Bacteria</taxon>
        <taxon>Bacillati</taxon>
        <taxon>Bacillota</taxon>
        <taxon>Bacilli</taxon>
        <taxon>Bacillales</taxon>
        <taxon>Bacillaceae</taxon>
        <taxon>Bacillus</taxon>
        <taxon>Bacillus cereus group</taxon>
    </lineage>
</organism>
<dbReference type="PANTHER" id="PTHR43308">
    <property type="entry name" value="OUTER MEMBRANE PROTEIN ALPHA-RELATED"/>
    <property type="match status" value="1"/>
</dbReference>
<dbReference type="RefSeq" id="WP_001996073.1">
    <property type="nucleotide sequence ID" value="NZ_CP009636.1"/>
</dbReference>
<keyword evidence="3" id="KW-0614">Plasmid</keyword>
<dbReference type="SUPFAM" id="SSF54001">
    <property type="entry name" value="Cysteine proteinases"/>
    <property type="match status" value="1"/>
</dbReference>
<protein>
    <submittedName>
        <fullName evidence="3">Transglutaminase-like superfamily protein</fullName>
    </submittedName>
</protein>
<evidence type="ECO:0000256" key="1">
    <source>
        <dbReference type="SAM" id="SignalP"/>
    </source>
</evidence>